<feature type="compositionally biased region" description="Polar residues" evidence="6">
    <location>
        <begin position="535"/>
        <end position="574"/>
    </location>
</feature>
<feature type="compositionally biased region" description="Basic and acidic residues" evidence="6">
    <location>
        <begin position="362"/>
        <end position="379"/>
    </location>
</feature>
<dbReference type="GO" id="GO:0003700">
    <property type="term" value="F:DNA-binding transcription factor activity"/>
    <property type="evidence" value="ECO:0007669"/>
    <property type="project" value="InterPro"/>
</dbReference>
<reference evidence="9 10" key="1">
    <citation type="submission" date="2017-05" db="EMBL/GenBank/DDBJ databases">
        <title>PacBio assembly of a Plasmodium knowlesi genome sequence with Hi-C correction and manual annotation of the SICAvar gene family.</title>
        <authorList>
            <person name="Lapp S.A."/>
            <person name="Geraldo J.A."/>
            <person name="Chien J.-T."/>
            <person name="Ay F."/>
            <person name="Pakala S.B."/>
            <person name="Batugedara G."/>
            <person name="Humphrey J.C."/>
            <person name="Debarry J.D."/>
            <person name="Le Roch K.G."/>
            <person name="Galinski M.R."/>
            <person name="Kissinger J.C."/>
        </authorList>
    </citation>
    <scope>NUCLEOTIDE SEQUENCE [LARGE SCALE GENOMIC DNA]</scope>
    <source>
        <strain evidence="10">Malayan Strain Pk1 (A+)</strain>
    </source>
</reference>
<evidence type="ECO:0000313" key="10">
    <source>
        <dbReference type="Proteomes" id="UP000195012"/>
    </source>
</evidence>
<feature type="region of interest" description="Disordered" evidence="6">
    <location>
        <begin position="151"/>
        <end position="172"/>
    </location>
</feature>
<feature type="region of interest" description="Disordered" evidence="6">
    <location>
        <begin position="207"/>
        <end position="243"/>
    </location>
</feature>
<dbReference type="VEuPathDB" id="PlasmoDB:PKNH_1329500"/>
<dbReference type="VEuPathDB" id="PlasmoDB:PKA1H_130035100"/>
<dbReference type="Pfam" id="PF00847">
    <property type="entry name" value="AP2"/>
    <property type="match status" value="1"/>
</dbReference>
<name>A0A1Y3DXZ5_PLAKN</name>
<gene>
    <name evidence="9" type="primary">ApiAP2</name>
    <name evidence="9" type="ORF">PKNOH_S05374100</name>
</gene>
<accession>A0A1Y3DXZ5</accession>
<feature type="region of interest" description="Disordered" evidence="6">
    <location>
        <begin position="356"/>
        <end position="379"/>
    </location>
</feature>
<keyword evidence="5" id="KW-0539">Nucleus</keyword>
<dbReference type="InterPro" id="IPR001471">
    <property type="entry name" value="AP2/ERF_dom"/>
</dbReference>
<feature type="region of interest" description="Disordered" evidence="6">
    <location>
        <begin position="522"/>
        <end position="607"/>
    </location>
</feature>
<proteinExistence type="predicted"/>
<dbReference type="Gene3D" id="1.20.5.2050">
    <property type="match status" value="1"/>
</dbReference>
<comment type="caution">
    <text evidence="9">The sequence shown here is derived from an EMBL/GenBank/DDBJ whole genome shotgun (WGS) entry which is preliminary data.</text>
</comment>
<evidence type="ECO:0000256" key="3">
    <source>
        <dbReference type="ARBA" id="ARBA00023125"/>
    </source>
</evidence>
<dbReference type="VEuPathDB" id="PlasmoDB:PKNOH_S05374100"/>
<dbReference type="Pfam" id="PF14733">
    <property type="entry name" value="ACDC"/>
    <property type="match status" value="1"/>
</dbReference>
<evidence type="ECO:0000313" key="9">
    <source>
        <dbReference type="EMBL" id="OTN67647.1"/>
    </source>
</evidence>
<evidence type="ECO:0000256" key="6">
    <source>
        <dbReference type="SAM" id="MobiDB-lite"/>
    </source>
</evidence>
<dbReference type="OMA" id="FNKPLKW"/>
<keyword evidence="2" id="KW-0805">Transcription regulation</keyword>
<protein>
    <submittedName>
        <fullName evidence="9">Putative AP2 family</fullName>
    </submittedName>
</protein>
<feature type="compositionally biased region" description="Basic and acidic residues" evidence="6">
    <location>
        <begin position="226"/>
        <end position="243"/>
    </location>
</feature>
<evidence type="ECO:0000259" key="7">
    <source>
        <dbReference type="Pfam" id="PF00847"/>
    </source>
</evidence>
<evidence type="ECO:0000256" key="4">
    <source>
        <dbReference type="ARBA" id="ARBA00023163"/>
    </source>
</evidence>
<feature type="compositionally biased region" description="Basic and acidic residues" evidence="6">
    <location>
        <begin position="588"/>
        <end position="604"/>
    </location>
</feature>
<dbReference type="EMBL" id="NETL01000019">
    <property type="protein sequence ID" value="OTN67647.1"/>
    <property type="molecule type" value="Genomic_DNA"/>
</dbReference>
<sequence>MATSLGNSDELLKELDLENYVTFVKRCFKNGIKKEEEDICAQDLRNLAKCLPRVSGVWYDLHKNSWEARWAEGTKSARKYYSVQKFGFHEARKLAIKTIKTKEINYIYNSINEDFNKPLKWNLNSEFLEMNHDPIINLKRKYRSPNCKVREKKIKKDPSSGNGVNRKNKNEQKYITQTRGLRRGHVHYTSPGSCDTSQKCRLHKSEEQHDNCRDAPNGLHTYGLTNDHEENNGKDNGKNGREDHSEASYIFEGNISKLRNDQKIDNVPSEHIVEGSLSSTCLNQKENYTKTEMALSKEGHFQHPVHMDECNGTCLSEEEPLSKENLCTVDEKENTLSSVNSLNGNINGMDDYHTSPMSTPSHSDKIEDNNSGKQCDDETPKVESILQKHTLRKKILNCNKDMNGKDKTSLVKYPRNKILSYMRQHKKTKNKSTLYIKQNGLLKMNLKQTTNKMFNREHGSTWNRRNLKKKNFLSEKRACINGGALFVKKIKSCNHTEGKKCKNCDLRKKQLKGLREHGSLLIPSVVPNGGETFNGGDSSNDGETFNGEESPNVDLTYQLGSSMASPTYGEMNTENGDEGDDQTSKQLDPLKKRTQKDDAKKENTQQECIQQDYTQKECIQQTYTQQEYTPSTEPAQKMKCRVEINLKEVIHSDTLSIFKNAINLLLNDLKCKCVPHLDKQFLNILEIIDNHISYVNSMLSEQILITYVHLFDICVSNNILPSQMDQSVQKVFCNALIAFHILLFNFLKDKRG</sequence>
<evidence type="ECO:0000256" key="1">
    <source>
        <dbReference type="ARBA" id="ARBA00004123"/>
    </source>
</evidence>
<dbReference type="AlphaFoldDB" id="A0A1Y3DXZ5"/>
<dbReference type="GO" id="GO:0005634">
    <property type="term" value="C:nucleus"/>
    <property type="evidence" value="ECO:0007669"/>
    <property type="project" value="UniProtKB-SubCell"/>
</dbReference>
<evidence type="ECO:0000256" key="2">
    <source>
        <dbReference type="ARBA" id="ARBA00023015"/>
    </source>
</evidence>
<evidence type="ECO:0000256" key="5">
    <source>
        <dbReference type="ARBA" id="ARBA00023242"/>
    </source>
</evidence>
<comment type="subcellular location">
    <subcellularLocation>
        <location evidence="1">Nucleus</location>
    </subcellularLocation>
</comment>
<feature type="domain" description="AP2-coincident C-terminal" evidence="8">
    <location>
        <begin position="651"/>
        <end position="736"/>
    </location>
</feature>
<organism evidence="9 10">
    <name type="scientific">Plasmodium knowlesi</name>
    <dbReference type="NCBI Taxonomy" id="5850"/>
    <lineage>
        <taxon>Eukaryota</taxon>
        <taxon>Sar</taxon>
        <taxon>Alveolata</taxon>
        <taxon>Apicomplexa</taxon>
        <taxon>Aconoidasida</taxon>
        <taxon>Haemosporida</taxon>
        <taxon>Plasmodiidae</taxon>
        <taxon>Plasmodium</taxon>
        <taxon>Plasmodium (Plasmodium)</taxon>
    </lineage>
</organism>
<dbReference type="OrthoDB" id="364262at2759"/>
<keyword evidence="4" id="KW-0804">Transcription</keyword>
<dbReference type="InterPro" id="IPR028078">
    <property type="entry name" value="ACDC"/>
</dbReference>
<dbReference type="Proteomes" id="UP000195012">
    <property type="component" value="Unassembled WGS sequence"/>
</dbReference>
<dbReference type="eggNOG" id="ENOG502RYNN">
    <property type="taxonomic scope" value="Eukaryota"/>
</dbReference>
<feature type="domain" description="AP2/ERF" evidence="7">
    <location>
        <begin position="52"/>
        <end position="103"/>
    </location>
</feature>
<keyword evidence="3" id="KW-0238">DNA-binding</keyword>
<evidence type="ECO:0000259" key="8">
    <source>
        <dbReference type="Pfam" id="PF14733"/>
    </source>
</evidence>
<dbReference type="GO" id="GO:0003677">
    <property type="term" value="F:DNA binding"/>
    <property type="evidence" value="ECO:0007669"/>
    <property type="project" value="UniProtKB-KW"/>
</dbReference>